<dbReference type="AlphaFoldDB" id="A0A0F9BZK6"/>
<organism evidence="1">
    <name type="scientific">marine sediment metagenome</name>
    <dbReference type="NCBI Taxonomy" id="412755"/>
    <lineage>
        <taxon>unclassified sequences</taxon>
        <taxon>metagenomes</taxon>
        <taxon>ecological metagenomes</taxon>
    </lineage>
</organism>
<reference evidence="1" key="1">
    <citation type="journal article" date="2015" name="Nature">
        <title>Complex archaea that bridge the gap between prokaryotes and eukaryotes.</title>
        <authorList>
            <person name="Spang A."/>
            <person name="Saw J.H."/>
            <person name="Jorgensen S.L."/>
            <person name="Zaremba-Niedzwiedzka K."/>
            <person name="Martijn J."/>
            <person name="Lind A.E."/>
            <person name="van Eijk R."/>
            <person name="Schleper C."/>
            <person name="Guy L."/>
            <person name="Ettema T.J."/>
        </authorList>
    </citation>
    <scope>NUCLEOTIDE SEQUENCE</scope>
</reference>
<evidence type="ECO:0000313" key="1">
    <source>
        <dbReference type="EMBL" id="KKL19377.1"/>
    </source>
</evidence>
<dbReference type="EMBL" id="LAZR01038508">
    <property type="protein sequence ID" value="KKL19377.1"/>
    <property type="molecule type" value="Genomic_DNA"/>
</dbReference>
<protein>
    <submittedName>
        <fullName evidence="1">Uncharacterized protein</fullName>
    </submittedName>
</protein>
<sequence>NRKFEVPLQISGTLCSKDNKKIANFHQDLSDTNTTLELAARNSSNEGEQKLSIKLVAPLSEKALNFIQDIRNKTPTGDIDLTLNLYIQIMHSKTTLSYMHIQDSDKFPSQFKAIFEDRKPITYQFQRDYFAPASNMWILSGDGKTTFLEFKNYYIKRIVKIFSSQWINDYCPVFQIGKFIVYELPILEELEDSQLNERLVNSIDKIKEMKTNLMHGEWEDVIADSREIWELIKNTDEITDILTESGYTEEASKDLNNVFRGFFNLSSKFIHRLNRGKTDIIPKIPVSKEDAYLIYTVSLNIINLLANKLKRLKP</sequence>
<feature type="non-terminal residue" evidence="1">
    <location>
        <position position="1"/>
    </location>
</feature>
<name>A0A0F9BZK6_9ZZZZ</name>
<gene>
    <name evidence="1" type="ORF">LCGC14_2466050</name>
</gene>
<comment type="caution">
    <text evidence="1">The sequence shown here is derived from an EMBL/GenBank/DDBJ whole genome shotgun (WGS) entry which is preliminary data.</text>
</comment>
<accession>A0A0F9BZK6</accession>
<proteinExistence type="predicted"/>